<feature type="region of interest" description="Disordered" evidence="1">
    <location>
        <begin position="567"/>
        <end position="586"/>
    </location>
</feature>
<keyword evidence="3" id="KW-1185">Reference proteome</keyword>
<protein>
    <recommendedName>
        <fullName evidence="4">ZP domain-containing protein</fullName>
    </recommendedName>
</protein>
<evidence type="ECO:0000313" key="3">
    <source>
        <dbReference type="Proteomes" id="UP001178461"/>
    </source>
</evidence>
<dbReference type="InterPro" id="IPR042235">
    <property type="entry name" value="ZP-C_dom"/>
</dbReference>
<feature type="region of interest" description="Disordered" evidence="1">
    <location>
        <begin position="1020"/>
        <end position="1044"/>
    </location>
</feature>
<feature type="compositionally biased region" description="Low complexity" evidence="1">
    <location>
        <begin position="681"/>
        <end position="693"/>
    </location>
</feature>
<gene>
    <name evidence="2" type="ORF">PODLI_1B006014</name>
</gene>
<feature type="compositionally biased region" description="Basic and acidic residues" evidence="1">
    <location>
        <begin position="652"/>
        <end position="661"/>
    </location>
</feature>
<feature type="compositionally biased region" description="Basic and acidic residues" evidence="1">
    <location>
        <begin position="1169"/>
        <end position="1185"/>
    </location>
</feature>
<feature type="region of interest" description="Disordered" evidence="1">
    <location>
        <begin position="1514"/>
        <end position="1543"/>
    </location>
</feature>
<sequence length="1711" mass="182417">MIFKGFLGASKSELWSSPSAHRSFLGDDLVTAKISRTEDDTEKVTLRFDSLTSDLANQDVSHFHEVSGTEVEATSEDGGQTLPVLARKPASPRQFLVGAVLDPQSKAPVTSQSLFTTGMPKSKATSFSPLLELLVTPLSREEGKAEATSQELSMTLKQPASNSSKVVVMGVIATVLPDSEPSGSAGQRVELSINPSVVAATTFAFTENRTDTEGYPAETMQTPAKKGMDKLLTLIPKTSQWTQAEHQQTQLDMRTSVVGSTPDLLEQTQSPSLKGSSTVLFHQSFSEEKMTIIPRTELMQPSSSASSPYREMVLEDETIEFRMAENPARLTASQSNTVSSSLLLTPNTLSSESPPHSARPRNTSQSVLPKLLFVPQFSLFSKSGTSDESEEQLQDGLILHHETDHQTASQTSHVRLSQAVGEPRRTQAAPSLQETTLEGWPKSSLPLHSTAQPLDIPFLVDDKPQSIHPHASGELQMGISGTNVPSHAKSQMPASFIDESHLSVTSARVEPVTNEASLEQGLPVSVDAKPQIAESSASSPTESQLLVVSAHAPIEHEFLDALGKLRGLPQNESYPPKPRSSTPAQHPSLEMTFLGHLKSRLSNASAFGHALSLLTEAPASTGAETQMPSGLTFVHPGLQLQAAPGLPMTPHTAEKVSEGKHSPQTSLPTPQSGTQGTTVQDVSIPVSSRSPPSSDGPPSPISHQTKTNIPLPLAHKVEKNITSLRTTPMLVVAGAQDLMQSSLGFFQRLSWPDIGSLDSFASSGILGMSPSLQYLSHLVQNAENMVCLQPMRNTTPTLGEPIASGQEMLVLTSALGFSHPGVLSLIQMSPSSVILVKPVFVFLPPEAPKGHVLLPTEEEVGHDASLSFTSKAAQALVTPGSIQERLVGIGPLVSTLRHSSRANTHSPNLMDHLVISGPASSASPKHIGVSLVRSNTSTANPFLYGLRDRSTRTKHGLTTDHNEDFQLSARRLEEDNPVSLSAGVLVKNHIAAAPPVMVPIQQQPKALSLTTELLSTLDKASSRSSLTEPSASQMPTSSLQAASNPPLLSSTVMLHTEEHPYGSVSPITHISKNSEESLSASSARNTKLPLEVGQHLAPSSSASRGSLINEHFGKTPSKVHYAPNAVSTFPTSSTGKEHKEAAALNNPYAEAFLVANETSSYHTNTTFHKPSDSHHIPSKAPRTDESLETPSLSSLFSADALMQMTLPGKHPEDILNHQTHSRPSADVPSQVTTHSYSAKLVTEYNPTTVTLRGRASLASAAEQLEPMLSAVETKTLTDIETYKQTKATSLISTMPGTDSGHSSASLVATDFRLTSSSPSSSSSSSYYAAGSADHQKEVHKSPLHPVHSFAPNSTLKDVTPSLVGEEALILETLRTDSYRLQPSVGGTTEMVVSSPSASKGRFLKHRRNKNTGTGDQFLVASHLQPQPASLEADYPERPRLAGDEQGQEEEAASSLPVSSVFSTALNAPAFLMTTLFPSIAADGLVGSLLNQASHLQSLPPGVSEIFLSSAAQVQPTPGSLSDTPGMKAGGDFSADATSTSRGFNSHTSEDFAVVFDDACGSGNYTAEMSLQTVAMGKTPSLPNSFLAQIVLQDNRSRPTLSVKSCCVTPTARPVGPEAACCLFPRSLRECTHIQVLQNSKSQTANFTIQLFQMVSHTVAYLHCELSVCLSDDVGCEQSCLSTLSKPSSRDSYQTRHNIISFGPVPKTQDLT</sequence>
<feature type="region of interest" description="Disordered" evidence="1">
    <location>
        <begin position="345"/>
        <end position="365"/>
    </location>
</feature>
<dbReference type="Gene3D" id="2.60.40.4100">
    <property type="entry name" value="Zona pellucida, ZP-C domain"/>
    <property type="match status" value="1"/>
</dbReference>
<feature type="region of interest" description="Disordered" evidence="1">
    <location>
        <begin position="1313"/>
        <end position="1357"/>
    </location>
</feature>
<feature type="region of interest" description="Disordered" evidence="1">
    <location>
        <begin position="1163"/>
        <end position="1188"/>
    </location>
</feature>
<dbReference type="EMBL" id="OX395141">
    <property type="protein sequence ID" value="CAI5795361.1"/>
    <property type="molecule type" value="Genomic_DNA"/>
</dbReference>
<name>A0AA35LG65_9SAUR</name>
<evidence type="ECO:0000256" key="1">
    <source>
        <dbReference type="SAM" id="MobiDB-lite"/>
    </source>
</evidence>
<proteinExistence type="predicted"/>
<evidence type="ECO:0000313" key="2">
    <source>
        <dbReference type="EMBL" id="CAI5795361.1"/>
    </source>
</evidence>
<dbReference type="Proteomes" id="UP001178461">
    <property type="component" value="Chromosome 15"/>
</dbReference>
<organism evidence="2 3">
    <name type="scientific">Podarcis lilfordi</name>
    <name type="common">Lilford's wall lizard</name>
    <dbReference type="NCBI Taxonomy" id="74358"/>
    <lineage>
        <taxon>Eukaryota</taxon>
        <taxon>Metazoa</taxon>
        <taxon>Chordata</taxon>
        <taxon>Craniata</taxon>
        <taxon>Vertebrata</taxon>
        <taxon>Euteleostomi</taxon>
        <taxon>Lepidosauria</taxon>
        <taxon>Squamata</taxon>
        <taxon>Bifurcata</taxon>
        <taxon>Unidentata</taxon>
        <taxon>Episquamata</taxon>
        <taxon>Laterata</taxon>
        <taxon>Lacertibaenia</taxon>
        <taxon>Lacertidae</taxon>
        <taxon>Podarcis</taxon>
    </lineage>
</organism>
<reference evidence="2" key="1">
    <citation type="submission" date="2022-12" db="EMBL/GenBank/DDBJ databases">
        <authorList>
            <person name="Alioto T."/>
            <person name="Alioto T."/>
            <person name="Gomez Garrido J."/>
        </authorList>
    </citation>
    <scope>NUCLEOTIDE SEQUENCE</scope>
</reference>
<feature type="compositionally biased region" description="Low complexity" evidence="1">
    <location>
        <begin position="1315"/>
        <end position="1325"/>
    </location>
</feature>
<evidence type="ECO:0008006" key="4">
    <source>
        <dbReference type="Google" id="ProtNLM"/>
    </source>
</evidence>
<feature type="region of interest" description="Disordered" evidence="1">
    <location>
        <begin position="641"/>
        <end position="713"/>
    </location>
</feature>
<accession>A0AA35LG65</accession>
<feature type="compositionally biased region" description="Polar residues" evidence="1">
    <location>
        <begin position="662"/>
        <end position="680"/>
    </location>
</feature>